<organism evidence="1 2">
    <name type="scientific">Naganishia cerealis</name>
    <dbReference type="NCBI Taxonomy" id="610337"/>
    <lineage>
        <taxon>Eukaryota</taxon>
        <taxon>Fungi</taxon>
        <taxon>Dikarya</taxon>
        <taxon>Basidiomycota</taxon>
        <taxon>Agaricomycotina</taxon>
        <taxon>Tremellomycetes</taxon>
        <taxon>Filobasidiales</taxon>
        <taxon>Filobasidiaceae</taxon>
        <taxon>Naganishia</taxon>
    </lineage>
</organism>
<keyword evidence="2" id="KW-1185">Reference proteome</keyword>
<dbReference type="EMBL" id="JASBWR010000077">
    <property type="protein sequence ID" value="KAJ9098404.1"/>
    <property type="molecule type" value="Genomic_DNA"/>
</dbReference>
<comment type="caution">
    <text evidence="1">The sequence shown here is derived from an EMBL/GenBank/DDBJ whole genome shotgun (WGS) entry which is preliminary data.</text>
</comment>
<evidence type="ECO:0000313" key="1">
    <source>
        <dbReference type="EMBL" id="KAJ9098404.1"/>
    </source>
</evidence>
<accession>A0ACC2VGW4</accession>
<evidence type="ECO:0000313" key="2">
    <source>
        <dbReference type="Proteomes" id="UP001241377"/>
    </source>
</evidence>
<name>A0ACC2VGW4_9TREE</name>
<dbReference type="Proteomes" id="UP001241377">
    <property type="component" value="Unassembled WGS sequence"/>
</dbReference>
<proteinExistence type="predicted"/>
<sequence length="402" mass="45432">MTVETAFANVEACPVDPVMDIMDKYSRDTYQKKIDVSVGVYKSEDGSVFTLPSIKEAKRRLAANDPGHSYTNMRGIPEYIEGARKVIFGPATSTTIASVQTISGTGAIHMGMAFLNKIQRTKYVIGVPAWDNYIPMVKHMGGEVQTYRHYDPQTGRVDFDALLTAIREVPAGSVFILQACCHNPTGADYSREQWEQIASAISKYNHFTLFDIAYQGLASGSLDEDAWPVRYFMDQKMEFMVCQSFSKNLGLYSERAGCLHVVGRDSVHVQNVQSQLVSLFRLECSFAPAFGARLVAQITNDEKLRSQWLEEVFQMSARIKKIRHIIMDKLVKLETPGKWDHVVKQKGMFWYSGLSQNQVRMLIDDYHVYMTLNGRVNVTGLNSSNIDYFCRSIDQVVRTTSK</sequence>
<protein>
    <submittedName>
        <fullName evidence="1">Uncharacterized protein</fullName>
    </submittedName>
</protein>
<gene>
    <name evidence="1" type="ORF">QFC19_006403</name>
</gene>
<reference evidence="1" key="1">
    <citation type="submission" date="2023-04" db="EMBL/GenBank/DDBJ databases">
        <title>Draft Genome sequencing of Naganishia species isolated from polar environments using Oxford Nanopore Technology.</title>
        <authorList>
            <person name="Leo P."/>
            <person name="Venkateswaran K."/>
        </authorList>
    </citation>
    <scope>NUCLEOTIDE SEQUENCE</scope>
    <source>
        <strain evidence="1">MNA-CCFEE 5261</strain>
    </source>
</reference>